<feature type="non-terminal residue" evidence="2">
    <location>
        <position position="38"/>
    </location>
</feature>
<name>A0A6J4TBQ3_9ACTN</name>
<proteinExistence type="predicted"/>
<evidence type="ECO:0000313" key="2">
    <source>
        <dbReference type="EMBL" id="CAA9519113.1"/>
    </source>
</evidence>
<feature type="region of interest" description="Disordered" evidence="1">
    <location>
        <begin position="1"/>
        <end position="38"/>
    </location>
</feature>
<gene>
    <name evidence="2" type="ORF">AVDCRST_MAG45-2387</name>
</gene>
<protein>
    <submittedName>
        <fullName evidence="2">Uncharacterized protein</fullName>
    </submittedName>
</protein>
<evidence type="ECO:0000256" key="1">
    <source>
        <dbReference type="SAM" id="MobiDB-lite"/>
    </source>
</evidence>
<feature type="non-terminal residue" evidence="2">
    <location>
        <position position="1"/>
    </location>
</feature>
<accession>A0A6J4TBQ3</accession>
<sequence length="38" mass="4210">WFCRSGSDPGKSPGRPLGSPPACLRSRSRRPSVDRRRA</sequence>
<dbReference type="EMBL" id="CADCVU010000205">
    <property type="protein sequence ID" value="CAA9519113.1"/>
    <property type="molecule type" value="Genomic_DNA"/>
</dbReference>
<reference evidence="2" key="1">
    <citation type="submission" date="2020-02" db="EMBL/GenBank/DDBJ databases">
        <authorList>
            <person name="Meier V. D."/>
        </authorList>
    </citation>
    <scope>NUCLEOTIDE SEQUENCE</scope>
    <source>
        <strain evidence="2">AVDCRST_MAG45</strain>
    </source>
</reference>
<dbReference type="AlphaFoldDB" id="A0A6J4TBQ3"/>
<organism evidence="2">
    <name type="scientific">uncultured Solirubrobacterales bacterium</name>
    <dbReference type="NCBI Taxonomy" id="768556"/>
    <lineage>
        <taxon>Bacteria</taxon>
        <taxon>Bacillati</taxon>
        <taxon>Actinomycetota</taxon>
        <taxon>Thermoleophilia</taxon>
        <taxon>Solirubrobacterales</taxon>
        <taxon>environmental samples</taxon>
    </lineage>
</organism>